<dbReference type="EMBL" id="JBHLVO010000063">
    <property type="protein sequence ID" value="MFC0274997.1"/>
    <property type="molecule type" value="Genomic_DNA"/>
</dbReference>
<dbReference type="Pfam" id="PF18476">
    <property type="entry name" value="PIN_8"/>
    <property type="match status" value="1"/>
</dbReference>
<evidence type="ECO:0000313" key="3">
    <source>
        <dbReference type="Proteomes" id="UP001589854"/>
    </source>
</evidence>
<accession>A0ABV6GMT0</accession>
<proteinExistence type="predicted"/>
<dbReference type="Proteomes" id="UP001589854">
    <property type="component" value="Unassembled WGS sequence"/>
</dbReference>
<comment type="caution">
    <text evidence="2">The sequence shown here is derived from an EMBL/GenBank/DDBJ whole genome shotgun (WGS) entry which is preliminary data.</text>
</comment>
<evidence type="ECO:0000313" key="2">
    <source>
        <dbReference type="EMBL" id="MFC0274997.1"/>
    </source>
</evidence>
<gene>
    <name evidence="2" type="ORF">ACFFIX_27250</name>
</gene>
<name>A0ABV6GMT0_9BACI</name>
<dbReference type="InterPro" id="IPR041578">
    <property type="entry name" value="PIN_8"/>
</dbReference>
<feature type="domain" description="PIN like" evidence="1">
    <location>
        <begin position="8"/>
        <end position="139"/>
    </location>
</feature>
<evidence type="ECO:0000259" key="1">
    <source>
        <dbReference type="Pfam" id="PF18476"/>
    </source>
</evidence>
<reference evidence="2 3" key="1">
    <citation type="submission" date="2024-09" db="EMBL/GenBank/DDBJ databases">
        <authorList>
            <person name="Sun Q."/>
            <person name="Mori K."/>
        </authorList>
    </citation>
    <scope>NUCLEOTIDE SEQUENCE [LARGE SCALE GENOMIC DNA]</scope>
    <source>
        <strain evidence="2 3">CCM 7228</strain>
    </source>
</reference>
<keyword evidence="3" id="KW-1185">Reference proteome</keyword>
<protein>
    <submittedName>
        <fullName evidence="2">PIN-like domain-containing protein</fullName>
    </submittedName>
</protein>
<sequence length="165" mass="19857">MTRHFPEADEFQDKIDEKYDELKTMLTDYFEERSVLTLIQDSWTSDVVKELVQELLDNNQIMTDFTRDEIYGICEDGENRYKKNIPPGHKDGKKKDGIRKYSDLILWKEVIRFAKEEQKNIIFVTDDVKTDWWNIEDDQYEFLPQLVQEFEEIQRPGHEQTMVLP</sequence>
<dbReference type="RefSeq" id="WP_378939781.1">
    <property type="nucleotide sequence ID" value="NZ_JBHLVO010000063.1"/>
</dbReference>
<organism evidence="2 3">
    <name type="scientific">Metabacillus herbersteinensis</name>
    <dbReference type="NCBI Taxonomy" id="283816"/>
    <lineage>
        <taxon>Bacteria</taxon>
        <taxon>Bacillati</taxon>
        <taxon>Bacillota</taxon>
        <taxon>Bacilli</taxon>
        <taxon>Bacillales</taxon>
        <taxon>Bacillaceae</taxon>
        <taxon>Metabacillus</taxon>
    </lineage>
</organism>